<sequence>MLRNMERRGEERRGEERRGEERRGEERRGEERRGEEKMCTPTDPGGCCDAVPDSSVEFISSRRQWDKDEAKGTAQSTLRVASGQPNSDHIVAGSCTGFDRWWHVGTCLDLCCLGEADTERENPQREREEAGGQLVPRMK</sequence>
<keyword evidence="3" id="KW-1185">Reference proteome</keyword>
<proteinExistence type="predicted"/>
<feature type="compositionally biased region" description="Polar residues" evidence="1">
    <location>
        <begin position="73"/>
        <end position="86"/>
    </location>
</feature>
<evidence type="ECO:0000313" key="2">
    <source>
        <dbReference type="EMBL" id="MED6264038.1"/>
    </source>
</evidence>
<reference evidence="2 3" key="1">
    <citation type="submission" date="2021-06" db="EMBL/GenBank/DDBJ databases">
        <authorList>
            <person name="Palmer J.M."/>
        </authorList>
    </citation>
    <scope>NUCLEOTIDE SEQUENCE [LARGE SCALE GENOMIC DNA]</scope>
    <source>
        <strain evidence="2 3">CL_MEX2019</strain>
        <tissue evidence="2">Muscle</tissue>
    </source>
</reference>
<feature type="region of interest" description="Disordered" evidence="1">
    <location>
        <begin position="1"/>
        <end position="47"/>
    </location>
</feature>
<protein>
    <submittedName>
        <fullName evidence="2">Uncharacterized protein</fullName>
    </submittedName>
</protein>
<organism evidence="2 3">
    <name type="scientific">Characodon lateralis</name>
    <dbReference type="NCBI Taxonomy" id="208331"/>
    <lineage>
        <taxon>Eukaryota</taxon>
        <taxon>Metazoa</taxon>
        <taxon>Chordata</taxon>
        <taxon>Craniata</taxon>
        <taxon>Vertebrata</taxon>
        <taxon>Euteleostomi</taxon>
        <taxon>Actinopterygii</taxon>
        <taxon>Neopterygii</taxon>
        <taxon>Teleostei</taxon>
        <taxon>Neoteleostei</taxon>
        <taxon>Acanthomorphata</taxon>
        <taxon>Ovalentaria</taxon>
        <taxon>Atherinomorphae</taxon>
        <taxon>Cyprinodontiformes</taxon>
        <taxon>Goodeidae</taxon>
        <taxon>Characodon</taxon>
    </lineage>
</organism>
<feature type="region of interest" description="Disordered" evidence="1">
    <location>
        <begin position="63"/>
        <end position="86"/>
    </location>
</feature>
<feature type="compositionally biased region" description="Basic and acidic residues" evidence="1">
    <location>
        <begin position="117"/>
        <end position="130"/>
    </location>
</feature>
<gene>
    <name evidence="2" type="ORF">CHARACLAT_010499</name>
</gene>
<dbReference type="EMBL" id="JAHUTJ010000672">
    <property type="protein sequence ID" value="MED6264038.1"/>
    <property type="molecule type" value="Genomic_DNA"/>
</dbReference>
<comment type="caution">
    <text evidence="2">The sequence shown here is derived from an EMBL/GenBank/DDBJ whole genome shotgun (WGS) entry which is preliminary data.</text>
</comment>
<accession>A0ABU7CMJ7</accession>
<evidence type="ECO:0000313" key="3">
    <source>
        <dbReference type="Proteomes" id="UP001352852"/>
    </source>
</evidence>
<feature type="region of interest" description="Disordered" evidence="1">
    <location>
        <begin position="117"/>
        <end position="139"/>
    </location>
</feature>
<feature type="compositionally biased region" description="Basic and acidic residues" evidence="1">
    <location>
        <begin position="1"/>
        <end position="38"/>
    </location>
</feature>
<name>A0ABU7CMJ7_9TELE</name>
<dbReference type="Proteomes" id="UP001352852">
    <property type="component" value="Unassembled WGS sequence"/>
</dbReference>
<evidence type="ECO:0000256" key="1">
    <source>
        <dbReference type="SAM" id="MobiDB-lite"/>
    </source>
</evidence>